<dbReference type="EMBL" id="ATLV01016349">
    <property type="status" value="NOT_ANNOTATED_CDS"/>
    <property type="molecule type" value="Genomic_DNA"/>
</dbReference>
<protein>
    <submittedName>
        <fullName evidence="1 2">Diguanylate cyclase</fullName>
    </submittedName>
</protein>
<dbReference type="AlphaFoldDB" id="A0A084VTE4"/>
<accession>A0A084VTE4</accession>
<dbReference type="Proteomes" id="UP000030765">
    <property type="component" value="Unassembled WGS sequence"/>
</dbReference>
<proteinExistence type="predicted"/>
<reference evidence="2" key="2">
    <citation type="submission" date="2020-05" db="UniProtKB">
        <authorList>
            <consortium name="EnsemblMetazoa"/>
        </authorList>
    </citation>
    <scope>IDENTIFICATION</scope>
</reference>
<organism evidence="1">
    <name type="scientific">Anopheles sinensis</name>
    <name type="common">Mosquito</name>
    <dbReference type="NCBI Taxonomy" id="74873"/>
    <lineage>
        <taxon>Eukaryota</taxon>
        <taxon>Metazoa</taxon>
        <taxon>Ecdysozoa</taxon>
        <taxon>Arthropoda</taxon>
        <taxon>Hexapoda</taxon>
        <taxon>Insecta</taxon>
        <taxon>Pterygota</taxon>
        <taxon>Neoptera</taxon>
        <taxon>Endopterygota</taxon>
        <taxon>Diptera</taxon>
        <taxon>Nematocera</taxon>
        <taxon>Culicoidea</taxon>
        <taxon>Culicidae</taxon>
        <taxon>Anophelinae</taxon>
        <taxon>Anopheles</taxon>
    </lineage>
</organism>
<reference evidence="1 3" key="1">
    <citation type="journal article" date="2014" name="BMC Genomics">
        <title>Genome sequence of Anopheles sinensis provides insight into genetics basis of mosquito competence for malaria parasites.</title>
        <authorList>
            <person name="Zhou D."/>
            <person name="Zhang D."/>
            <person name="Ding G."/>
            <person name="Shi L."/>
            <person name="Hou Q."/>
            <person name="Ye Y."/>
            <person name="Xu Y."/>
            <person name="Zhou H."/>
            <person name="Xiong C."/>
            <person name="Li S."/>
            <person name="Yu J."/>
            <person name="Hong S."/>
            <person name="Yu X."/>
            <person name="Zou P."/>
            <person name="Chen C."/>
            <person name="Chang X."/>
            <person name="Wang W."/>
            <person name="Lv Y."/>
            <person name="Sun Y."/>
            <person name="Ma L."/>
            <person name="Shen B."/>
            <person name="Zhu C."/>
        </authorList>
    </citation>
    <scope>NUCLEOTIDE SEQUENCE [LARGE SCALE GENOMIC DNA]</scope>
</reference>
<sequence>MHPKGLRCSSNEKLALEATTSAASAYRKVQLDRGRDGRVEAGGRGWQEATTWCGKRENTSLEVHPKTERMDAPDVRLLFAPETPRTARDCVDGTDGRMDGKAGSKAHCITSMVIQHANTHTHTLSHALIDQVIAVQVQRRQSLSS</sequence>
<evidence type="ECO:0000313" key="2">
    <source>
        <dbReference type="EnsemblMetazoa" id="ASIC008826-PA"/>
    </source>
</evidence>
<name>A0A084VTE4_ANOSI</name>
<evidence type="ECO:0000313" key="3">
    <source>
        <dbReference type="Proteomes" id="UP000030765"/>
    </source>
</evidence>
<gene>
    <name evidence="1" type="ORF">ZHAS_00008826</name>
</gene>
<evidence type="ECO:0000313" key="1">
    <source>
        <dbReference type="EMBL" id="KFB41238.1"/>
    </source>
</evidence>
<keyword evidence="3" id="KW-1185">Reference proteome</keyword>
<dbReference type="EMBL" id="KE525079">
    <property type="protein sequence ID" value="KFB41238.1"/>
    <property type="molecule type" value="Genomic_DNA"/>
</dbReference>
<dbReference type="EnsemblMetazoa" id="ASIC008826-RA">
    <property type="protein sequence ID" value="ASIC008826-PA"/>
    <property type="gene ID" value="ASIC008826"/>
</dbReference>
<dbReference type="VEuPathDB" id="VectorBase:ASIC008826"/>